<evidence type="ECO:0000313" key="2">
    <source>
        <dbReference type="Proteomes" id="UP000721954"/>
    </source>
</evidence>
<name>A0ABS3Y221_9ACTN</name>
<organism evidence="1 2">
    <name type="scientific">Streptomyces smyrnaeus</name>
    <dbReference type="NCBI Taxonomy" id="1387713"/>
    <lineage>
        <taxon>Bacteria</taxon>
        <taxon>Bacillati</taxon>
        <taxon>Actinomycetota</taxon>
        <taxon>Actinomycetes</taxon>
        <taxon>Kitasatosporales</taxon>
        <taxon>Streptomycetaceae</taxon>
        <taxon>Streptomyces</taxon>
    </lineage>
</organism>
<proteinExistence type="predicted"/>
<dbReference type="EMBL" id="JAFFZM010000017">
    <property type="protein sequence ID" value="MBO8201705.1"/>
    <property type="molecule type" value="Genomic_DNA"/>
</dbReference>
<accession>A0ABS3Y221</accession>
<comment type="caution">
    <text evidence="1">The sequence shown here is derived from an EMBL/GenBank/DDBJ whole genome shotgun (WGS) entry which is preliminary data.</text>
</comment>
<evidence type="ECO:0008006" key="3">
    <source>
        <dbReference type="Google" id="ProtNLM"/>
    </source>
</evidence>
<keyword evidence="2" id="KW-1185">Reference proteome</keyword>
<sequence length="99" mass="10447">MTDTWLLPHFVPNAGLRLSTPEAVLAYTGDMGPSPDIPRLARDADLLLSEATHLHQVPTADAPYLLTARLAGRYAVQAGAARLLLPHRVGRSASAPGGV</sequence>
<gene>
    <name evidence="1" type="ORF">JW613_25910</name>
</gene>
<dbReference type="GeneID" id="96262060"/>
<dbReference type="InterPro" id="IPR036866">
    <property type="entry name" value="RibonucZ/Hydroxyglut_hydro"/>
</dbReference>
<dbReference type="Gene3D" id="3.60.15.10">
    <property type="entry name" value="Ribonuclease Z/Hydroxyacylglutathione hydrolase-like"/>
    <property type="match status" value="1"/>
</dbReference>
<reference evidence="1 2" key="1">
    <citation type="submission" date="2021-02" db="EMBL/GenBank/DDBJ databases">
        <title>Streptomyces spirodelae sp. nov., isolated from duckweed.</title>
        <authorList>
            <person name="Saimee Y."/>
            <person name="Duangmal K."/>
        </authorList>
    </citation>
    <scope>NUCLEOTIDE SEQUENCE [LARGE SCALE GENOMIC DNA]</scope>
    <source>
        <strain evidence="1 2">DSM 42105</strain>
    </source>
</reference>
<evidence type="ECO:0000313" key="1">
    <source>
        <dbReference type="EMBL" id="MBO8201705.1"/>
    </source>
</evidence>
<dbReference type="SUPFAM" id="SSF56281">
    <property type="entry name" value="Metallo-hydrolase/oxidoreductase"/>
    <property type="match status" value="1"/>
</dbReference>
<dbReference type="RefSeq" id="WP_209213323.1">
    <property type="nucleotide sequence ID" value="NZ_JAFFZM010000017.1"/>
</dbReference>
<dbReference type="Proteomes" id="UP000721954">
    <property type="component" value="Unassembled WGS sequence"/>
</dbReference>
<protein>
    <recommendedName>
        <fullName evidence="3">Metallo-beta-lactamase domain-containing protein</fullName>
    </recommendedName>
</protein>